<keyword evidence="4" id="KW-1185">Reference proteome</keyword>
<evidence type="ECO:0000259" key="1">
    <source>
        <dbReference type="Pfam" id="PF16793"/>
    </source>
</evidence>
<evidence type="ECO:0000313" key="3">
    <source>
        <dbReference type="EMBL" id="GHF54461.1"/>
    </source>
</evidence>
<comment type="caution">
    <text evidence="3">The sequence shown here is derived from an EMBL/GenBank/DDBJ whole genome shotgun (WGS) entry which is preliminary data.</text>
</comment>
<gene>
    <name evidence="3" type="ORF">GCM10017056_27410</name>
</gene>
<evidence type="ECO:0000313" key="4">
    <source>
        <dbReference type="Proteomes" id="UP000626220"/>
    </source>
</evidence>
<evidence type="ECO:0000259" key="2">
    <source>
        <dbReference type="Pfam" id="PF19263"/>
    </source>
</evidence>
<organism evidence="3 4">
    <name type="scientific">Seohaeicola zhoushanensis</name>
    <dbReference type="NCBI Taxonomy" id="1569283"/>
    <lineage>
        <taxon>Bacteria</taxon>
        <taxon>Pseudomonadati</taxon>
        <taxon>Pseudomonadota</taxon>
        <taxon>Alphaproteobacteria</taxon>
        <taxon>Rhodobacterales</taxon>
        <taxon>Roseobacteraceae</taxon>
        <taxon>Seohaeicola</taxon>
    </lineage>
</organism>
<name>A0A8J3GYH6_9RHOB</name>
<feature type="domain" description="NrS-1 polymerase-like helicase" evidence="2">
    <location>
        <begin position="494"/>
        <end position="604"/>
    </location>
</feature>
<dbReference type="RefSeq" id="WP_189680658.1">
    <property type="nucleotide sequence ID" value="NZ_BNCJ01000007.1"/>
</dbReference>
<accession>A0A8J3GYH6</accession>
<dbReference type="Pfam" id="PF19263">
    <property type="entry name" value="DUF5906"/>
    <property type="match status" value="1"/>
</dbReference>
<sequence length="771" mass="85997">MNETGEIGKQDYKQAQAFVATLTGDVNTVMDFRAINETDRTVPGIPRRGTLAEHWEELCHWNNQGYGIYCVIAETDGLGKRLENVTRLRAHYIDLDGIDAVQQLEAAKAFNPAPSFAVQSSPGKYHVYWLIEPHNDRDRFTLVQRKLVTRFNSDPSIIDIARILRLPGTLHMKNPASPTLVSCFQLAGFGTRASTGVLEVALWGVEPAHGGALDAPRTPIGLGERAPSTADAVGMLQRIDVATVTDRNQWVAITGAFMQSVAPEDLNHAYQVFQHWNLPYPGNDPAANVKVWNDILQNGTTVKGWSRLHKEATGLTPQQARLMPGVESVISLPANAPGFGPILNPQECAQWFDGCVLISSEGKIRTPKGLYSGPEKFNSEYGGKMFIWDAQGKITDEPWKAATRSQLWTVPKVEFTCFRPSQAEGQITQDELGRRFLNVYKPAVINCREGDASPWLNHLAKMFPDANDRRILIEYLAHNVKYPGHKVPWAPLIQGAEGIGKNAIKKLMRHAIGKMYFYEPKAKQLNNSGSKFNGWMENKLFFMVDEIKTDENRDLVEVLKPFITEIEMEIEGKGSNQRMGDTPGNWLFFSNHKDAIPITKNGRRYCILYSPLQTVEDIAAAGMGQRYFDDLYSWLGDEANGGHFTGIEIVTHYLMNYPVERGGLPNRAPVTSSTAEAIEESRGWLEQIIAEAVETGRTGFRGGWVSTKGVAEICREQGRAVPSTKTLNKALSEQGYHKIGRVKIGADRDSYAYSVNRNNPIFNYEVAQRII</sequence>
<protein>
    <recommendedName>
        <fullName evidence="5">RepB-like DNA primase domain-containing protein</fullName>
    </recommendedName>
</protein>
<evidence type="ECO:0008006" key="5">
    <source>
        <dbReference type="Google" id="ProtNLM"/>
    </source>
</evidence>
<dbReference type="Proteomes" id="UP000626220">
    <property type="component" value="Unassembled WGS sequence"/>
</dbReference>
<feature type="domain" description="RepB-like DNA primase" evidence="1">
    <location>
        <begin position="81"/>
        <end position="173"/>
    </location>
</feature>
<dbReference type="InterPro" id="IPR039459">
    <property type="entry name" value="RepB-like_DNA_primase_dom"/>
</dbReference>
<proteinExistence type="predicted"/>
<dbReference type="AlphaFoldDB" id="A0A8J3GYH6"/>
<reference evidence="3" key="1">
    <citation type="journal article" date="2014" name="Int. J. Syst. Evol. Microbiol.">
        <title>Complete genome sequence of Corynebacterium casei LMG S-19264T (=DSM 44701T), isolated from a smear-ripened cheese.</title>
        <authorList>
            <consortium name="US DOE Joint Genome Institute (JGI-PGF)"/>
            <person name="Walter F."/>
            <person name="Albersmeier A."/>
            <person name="Kalinowski J."/>
            <person name="Ruckert C."/>
        </authorList>
    </citation>
    <scope>NUCLEOTIDE SEQUENCE</scope>
    <source>
        <strain evidence="3">KCTC 42650</strain>
    </source>
</reference>
<dbReference type="InterPro" id="IPR045455">
    <property type="entry name" value="NrS-1_pol-like_helicase"/>
</dbReference>
<reference evidence="3" key="2">
    <citation type="submission" date="2020-09" db="EMBL/GenBank/DDBJ databases">
        <authorList>
            <person name="Sun Q."/>
            <person name="Kim S."/>
        </authorList>
    </citation>
    <scope>NUCLEOTIDE SEQUENCE</scope>
    <source>
        <strain evidence="3">KCTC 42650</strain>
    </source>
</reference>
<dbReference type="EMBL" id="BNCJ01000007">
    <property type="protein sequence ID" value="GHF54461.1"/>
    <property type="molecule type" value="Genomic_DNA"/>
</dbReference>
<dbReference type="Gene3D" id="3.30.70.1790">
    <property type="entry name" value="RepB DNA-primase, N-terminal domain"/>
    <property type="match status" value="1"/>
</dbReference>
<dbReference type="Pfam" id="PF16793">
    <property type="entry name" value="RepB_primase"/>
    <property type="match status" value="1"/>
</dbReference>